<dbReference type="CDD" id="cd07034">
    <property type="entry name" value="TPP_PYR_PFOR_IOR-alpha_like"/>
    <property type="match status" value="1"/>
</dbReference>
<keyword evidence="1" id="KW-0560">Oxidoreductase</keyword>
<dbReference type="AlphaFoldDB" id="A0A2S6GW99"/>
<proteinExistence type="predicted"/>
<evidence type="ECO:0000313" key="4">
    <source>
        <dbReference type="EMBL" id="PPK69477.1"/>
    </source>
</evidence>
<dbReference type="PANTHER" id="PTHR32154:SF20">
    <property type="entry name" value="2-OXOGLUTARATE OXIDOREDUCTASE SUBUNIT KORA"/>
    <property type="match status" value="1"/>
</dbReference>
<evidence type="ECO:0000256" key="1">
    <source>
        <dbReference type="ARBA" id="ARBA00023002"/>
    </source>
</evidence>
<sequence>MSTGVNAPRPTAVTKLDRVVIRFAGDSGDGMQLTGDRFTSEAAAFGNDLSTMPNFPAEIRAPQGTIPGVSSFQVHFADYDILTPGDRPDVLVAMNPAALKANIADLPAGGTLIVNTDEFVKRNLTKVGYDGSPLDDDSLAAYQVHQVAMATLTQGALADTGLGKKDAERCKNMFALGLLSWMYHRPTEGTERFLREKFAKKPDIAEANVLAFRAGWNYGETTEAFAVTYEVAPAKLAPGTYRQITGNTALAYGLVAAAQQSKLPVVLGTYPITPASDILHELSKHKQFGITTLQAEDEIAGICAALGASYGGALGVTSTSGPGIALKSETIGLGVMTELPLVVIDVQRGGPSTGLPTKTEQSDLLQAMFGRNGESPVPIVAPQSPADCFNAALEATNIALKYRTPVLLLSDGAVANGSEPWRLPEVDDLPDLTVEFATEPNGPDGTFLPYLRDPETLARAWAVPGTAGLQHRIGGLEKADGTGNISYEPDNHDKMVRLRQAKVDGIPVPDLTVDDPSGKARVLVLGWGSSYGPIGAACRRVRKAGQSIAQAHLRNLNPFPANLGDVLRAYDKVVVPEMNLGQLALLLRGRYLVDVISYTKVAGLPFKAEELQNVLTDIVKGVDAA</sequence>
<dbReference type="SUPFAM" id="SSF53323">
    <property type="entry name" value="Pyruvate-ferredoxin oxidoreductase, PFOR, domain III"/>
    <property type="match status" value="1"/>
</dbReference>
<accession>A0A2S6GW99</accession>
<protein>
    <submittedName>
        <fullName evidence="4">2-oxoglutarate ferredoxin oxidoreductase subunit alpha</fullName>
    </submittedName>
</protein>
<dbReference type="SUPFAM" id="SSF52518">
    <property type="entry name" value="Thiamin diphosphate-binding fold (THDP-binding)"/>
    <property type="match status" value="1"/>
</dbReference>
<dbReference type="Proteomes" id="UP000239203">
    <property type="component" value="Unassembled WGS sequence"/>
</dbReference>
<dbReference type="Gene3D" id="3.40.50.920">
    <property type="match status" value="1"/>
</dbReference>
<dbReference type="Gene3D" id="3.40.50.970">
    <property type="match status" value="1"/>
</dbReference>
<dbReference type="GO" id="GO:0016903">
    <property type="term" value="F:oxidoreductase activity, acting on the aldehyde or oxo group of donors"/>
    <property type="evidence" value="ECO:0007669"/>
    <property type="project" value="InterPro"/>
</dbReference>
<evidence type="ECO:0000259" key="2">
    <source>
        <dbReference type="Pfam" id="PF01558"/>
    </source>
</evidence>
<feature type="domain" description="Pyruvate flavodoxin/ferredoxin oxidoreductase pyrimidine binding" evidence="3">
    <location>
        <begin position="265"/>
        <end position="480"/>
    </location>
</feature>
<dbReference type="GO" id="GO:0000287">
    <property type="term" value="F:magnesium ion binding"/>
    <property type="evidence" value="ECO:0007669"/>
    <property type="project" value="UniProtKB-ARBA"/>
</dbReference>
<dbReference type="GO" id="GO:0006979">
    <property type="term" value="P:response to oxidative stress"/>
    <property type="evidence" value="ECO:0007669"/>
    <property type="project" value="TreeGrafter"/>
</dbReference>
<evidence type="ECO:0000313" key="5">
    <source>
        <dbReference type="Proteomes" id="UP000239203"/>
    </source>
</evidence>
<name>A0A2S6GW99_9PSEU</name>
<dbReference type="InterPro" id="IPR029061">
    <property type="entry name" value="THDP-binding"/>
</dbReference>
<dbReference type="NCBIfam" id="TIGR03710">
    <property type="entry name" value="OAFO_sf"/>
    <property type="match status" value="1"/>
</dbReference>
<feature type="domain" description="Pyruvate/ketoisovalerate oxidoreductase catalytic" evidence="2">
    <location>
        <begin position="28"/>
        <end position="215"/>
    </location>
</feature>
<dbReference type="Pfam" id="PF01855">
    <property type="entry name" value="POR_N"/>
    <property type="match status" value="1"/>
</dbReference>
<dbReference type="Pfam" id="PF01558">
    <property type="entry name" value="POR"/>
    <property type="match status" value="1"/>
</dbReference>
<dbReference type="InterPro" id="IPR002869">
    <property type="entry name" value="Pyrv_flavodox_OxRed_cen"/>
</dbReference>
<evidence type="ECO:0000259" key="3">
    <source>
        <dbReference type="Pfam" id="PF01855"/>
    </source>
</evidence>
<dbReference type="Gene3D" id="3.40.920.10">
    <property type="entry name" value="Pyruvate-ferredoxin oxidoreductase, PFOR, domain III"/>
    <property type="match status" value="1"/>
</dbReference>
<organism evidence="4 5">
    <name type="scientific">Actinokineospora auranticolor</name>
    <dbReference type="NCBI Taxonomy" id="155976"/>
    <lineage>
        <taxon>Bacteria</taxon>
        <taxon>Bacillati</taxon>
        <taxon>Actinomycetota</taxon>
        <taxon>Actinomycetes</taxon>
        <taxon>Pseudonocardiales</taxon>
        <taxon>Pseudonocardiaceae</taxon>
        <taxon>Actinokineospora</taxon>
    </lineage>
</organism>
<gene>
    <name evidence="4" type="ORF">CLV40_10383</name>
</gene>
<reference evidence="4 5" key="1">
    <citation type="submission" date="2018-02" db="EMBL/GenBank/DDBJ databases">
        <title>Genomic Encyclopedia of Archaeal and Bacterial Type Strains, Phase II (KMG-II): from individual species to whole genera.</title>
        <authorList>
            <person name="Goeker M."/>
        </authorList>
    </citation>
    <scope>NUCLEOTIDE SEQUENCE [LARGE SCALE GENOMIC DNA]</scope>
    <source>
        <strain evidence="4 5">YU 961-1</strain>
    </source>
</reference>
<keyword evidence="5" id="KW-1185">Reference proteome</keyword>
<dbReference type="InterPro" id="IPR022367">
    <property type="entry name" value="2-oxoacid/accept_OxRdtase_asu"/>
</dbReference>
<dbReference type="InterPro" id="IPR009014">
    <property type="entry name" value="Transketo_C/PFOR_II"/>
</dbReference>
<dbReference type="InterPro" id="IPR019752">
    <property type="entry name" value="Pyrv/ketoisovalerate_OxRed_cat"/>
</dbReference>
<dbReference type="PANTHER" id="PTHR32154">
    <property type="entry name" value="PYRUVATE-FLAVODOXIN OXIDOREDUCTASE-RELATED"/>
    <property type="match status" value="1"/>
</dbReference>
<dbReference type="OrthoDB" id="9794954at2"/>
<dbReference type="RefSeq" id="WP_104477927.1">
    <property type="nucleotide sequence ID" value="NZ_CP154825.1"/>
</dbReference>
<dbReference type="FunFam" id="3.40.50.970:FF:000022">
    <property type="entry name" value="2-oxoglutarate ferredoxin oxidoreductase alpha subunit"/>
    <property type="match status" value="1"/>
</dbReference>
<dbReference type="EMBL" id="PTIX01000003">
    <property type="protein sequence ID" value="PPK69477.1"/>
    <property type="molecule type" value="Genomic_DNA"/>
</dbReference>
<comment type="caution">
    <text evidence="4">The sequence shown here is derived from an EMBL/GenBank/DDBJ whole genome shotgun (WGS) entry which is preliminary data.</text>
</comment>
<dbReference type="FunFam" id="3.40.920.10:FF:000002">
    <property type="entry name" value="2-oxoglutarate oxidoreductase, alpha subunit"/>
    <property type="match status" value="1"/>
</dbReference>
<dbReference type="SUPFAM" id="SSF52922">
    <property type="entry name" value="TK C-terminal domain-like"/>
    <property type="match status" value="1"/>
</dbReference>
<dbReference type="InterPro" id="IPR050722">
    <property type="entry name" value="Pyruvate:ferred/Flavod_OxRd"/>
</dbReference>
<dbReference type="InterPro" id="IPR002880">
    <property type="entry name" value="Pyrv_Fd/Flavodoxin_OxRdtase_N"/>
</dbReference>